<proteinExistence type="inferred from homology"/>
<gene>
    <name evidence="2" type="ORF">JEM65_00720</name>
</gene>
<evidence type="ECO:0000313" key="3">
    <source>
        <dbReference type="Proteomes" id="UP000662373"/>
    </source>
</evidence>
<evidence type="ECO:0000256" key="1">
    <source>
        <dbReference type="ARBA" id="ARBA00007274"/>
    </source>
</evidence>
<dbReference type="InterPro" id="IPR001451">
    <property type="entry name" value="Hexapep"/>
</dbReference>
<dbReference type="Gene3D" id="2.160.10.10">
    <property type="entry name" value="Hexapeptide repeat proteins"/>
    <property type="match status" value="1"/>
</dbReference>
<reference evidence="2 3" key="1">
    <citation type="submission" date="2020-09" db="EMBL/GenBank/DDBJ databases">
        <title>Draft genome of Gelidibacter salicanalis PAMC21136.</title>
        <authorList>
            <person name="Park H."/>
        </authorList>
    </citation>
    <scope>NUCLEOTIDE SEQUENCE [LARGE SCALE GENOMIC DNA]</scope>
    <source>
        <strain evidence="2 3">PAMC21136</strain>
    </source>
</reference>
<dbReference type="RefSeq" id="WP_199596628.1">
    <property type="nucleotide sequence ID" value="NZ_JAEHJZ010000001.1"/>
</dbReference>
<dbReference type="EMBL" id="JAEHJZ010000001">
    <property type="protein sequence ID" value="MBJ7879181.1"/>
    <property type="molecule type" value="Genomic_DNA"/>
</dbReference>
<dbReference type="InterPro" id="IPR011004">
    <property type="entry name" value="Trimer_LpxA-like_sf"/>
</dbReference>
<dbReference type="Proteomes" id="UP000662373">
    <property type="component" value="Unassembled WGS sequence"/>
</dbReference>
<name>A0A934NG57_9FLAO</name>
<keyword evidence="3" id="KW-1185">Reference proteome</keyword>
<dbReference type="InterPro" id="IPR050179">
    <property type="entry name" value="Trans_hexapeptide_repeat"/>
</dbReference>
<dbReference type="PANTHER" id="PTHR43300:SF4">
    <property type="entry name" value="ACYL-[ACYL-CARRIER-PROTEIN]--UDP-N-ACETYLGLUCOSAMINE O-ACYLTRANSFERASE"/>
    <property type="match status" value="1"/>
</dbReference>
<evidence type="ECO:0000313" key="2">
    <source>
        <dbReference type="EMBL" id="MBJ7879181.1"/>
    </source>
</evidence>
<comment type="caution">
    <text evidence="2">The sequence shown here is derived from an EMBL/GenBank/DDBJ whole genome shotgun (WGS) entry which is preliminary data.</text>
</comment>
<dbReference type="SUPFAM" id="SSF51161">
    <property type="entry name" value="Trimeric LpxA-like enzymes"/>
    <property type="match status" value="1"/>
</dbReference>
<dbReference type="PANTHER" id="PTHR43300">
    <property type="entry name" value="ACETYLTRANSFERASE"/>
    <property type="match status" value="1"/>
</dbReference>
<dbReference type="AlphaFoldDB" id="A0A934NG57"/>
<dbReference type="Pfam" id="PF00132">
    <property type="entry name" value="Hexapep"/>
    <property type="match status" value="2"/>
</dbReference>
<dbReference type="Pfam" id="PF14602">
    <property type="entry name" value="Hexapep_2"/>
    <property type="match status" value="1"/>
</dbReference>
<dbReference type="CDD" id="cd03358">
    <property type="entry name" value="LbH_WxcM_N_like"/>
    <property type="match status" value="1"/>
</dbReference>
<protein>
    <submittedName>
        <fullName evidence="2">N-acetyltransferase</fullName>
    </submittedName>
</protein>
<accession>A0A934NG57</accession>
<organism evidence="2 3">
    <name type="scientific">Gelidibacter salicanalis</name>
    <dbReference type="NCBI Taxonomy" id="291193"/>
    <lineage>
        <taxon>Bacteria</taxon>
        <taxon>Pseudomonadati</taxon>
        <taxon>Bacteroidota</taxon>
        <taxon>Flavobacteriia</taxon>
        <taxon>Flavobacteriales</taxon>
        <taxon>Flavobacteriaceae</taxon>
        <taxon>Gelidibacter</taxon>
    </lineage>
</organism>
<sequence length="191" mass="21025">MSNFFVHESSYIDADVWIGTNTKIWHFSHILSNTKVGDNCSFGQNCMVGPNVTIGNNVKVQNNISIYEGVEIEDDVFIGPSVVFTNVMNPRSFIVRKQEFKKTLIKKGASIGANATIICGNTIGEYAFIGAGTVLTRDVPDFALVVGNPSRQIGWVSRAGHTLVFNSDNFATCIETDEVYQLKDNNVYSSQ</sequence>
<comment type="similarity">
    <text evidence="1">Belongs to the transferase hexapeptide repeat family.</text>
</comment>